<evidence type="ECO:0000313" key="2">
    <source>
        <dbReference type="Proteomes" id="UP000504610"/>
    </source>
</evidence>
<dbReference type="GeneID" id="108833478"/>
<proteinExistence type="predicted"/>
<keyword evidence="2" id="KW-1185">Reference proteome</keyword>
<organism evidence="2 3">
    <name type="scientific">Raphanus sativus</name>
    <name type="common">Radish</name>
    <name type="synonym">Raphanus raphanistrum var. sativus</name>
    <dbReference type="NCBI Taxonomy" id="3726"/>
    <lineage>
        <taxon>Eukaryota</taxon>
        <taxon>Viridiplantae</taxon>
        <taxon>Streptophyta</taxon>
        <taxon>Embryophyta</taxon>
        <taxon>Tracheophyta</taxon>
        <taxon>Spermatophyta</taxon>
        <taxon>Magnoliopsida</taxon>
        <taxon>eudicotyledons</taxon>
        <taxon>Gunneridae</taxon>
        <taxon>Pentapetalae</taxon>
        <taxon>rosids</taxon>
        <taxon>malvids</taxon>
        <taxon>Brassicales</taxon>
        <taxon>Brassicaceae</taxon>
        <taxon>Brassiceae</taxon>
        <taxon>Raphanus</taxon>
    </lineage>
</organism>
<dbReference type="OrthoDB" id="1067730at2759"/>
<evidence type="ECO:0000256" key="1">
    <source>
        <dbReference type="SAM" id="MobiDB-lite"/>
    </source>
</evidence>
<protein>
    <submittedName>
        <fullName evidence="3">Uncharacterized protein LOC108833478</fullName>
    </submittedName>
</protein>
<dbReference type="RefSeq" id="XP_018462400.1">
    <property type="nucleotide sequence ID" value="XM_018606898.2"/>
</dbReference>
<gene>
    <name evidence="3" type="primary">LOC108833478</name>
</gene>
<name>A0A6J0LQ36_RAPSA</name>
<evidence type="ECO:0000313" key="3">
    <source>
        <dbReference type="RefSeq" id="XP_018462400.1"/>
    </source>
</evidence>
<sequence length="357" mass="40203">MPSLPNEFIPFADNTMNQNEFVPIQINRNETRTVRSTFVTSRNTNHSNLFSPSQPFTSSYHASQVHSSTLTFNSSSMAYQRRSNMVSAVRMPQISGFVNPRFSPVFASPTIPNMYHHATVPTNNMVTSQNGHDRGQRVITSGQTDWNHSQNVFGKVTPTISNMYDHVMVPTNNMVTSQNGHDRGKRVITSGQTDWNHSPNVFGKVTPTISNMYDHVMVPTNNMVTSQNGQERVITSDPTIHPPNVFNNQWKTFYPEPIDYTKVDTSDNGGENKYRTQSIPNEKYGTYTCPKCHSPFDITPMISAARMELVHASNETSEDKEKGPSAETKKRSREQNHPDVNGKARKIESDDNVPEES</sequence>
<dbReference type="KEGG" id="rsz:108833478"/>
<dbReference type="Proteomes" id="UP000504610">
    <property type="component" value="Unplaced"/>
</dbReference>
<feature type="compositionally biased region" description="Basic and acidic residues" evidence="1">
    <location>
        <begin position="317"/>
        <end position="349"/>
    </location>
</feature>
<feature type="region of interest" description="Disordered" evidence="1">
    <location>
        <begin position="311"/>
        <end position="357"/>
    </location>
</feature>
<reference evidence="3" key="1">
    <citation type="submission" date="2025-08" db="UniProtKB">
        <authorList>
            <consortium name="RefSeq"/>
        </authorList>
    </citation>
    <scope>IDENTIFICATION</scope>
    <source>
        <tissue evidence="3">Leaf</tissue>
    </source>
</reference>
<accession>A0A6J0LQ36</accession>
<dbReference type="AlphaFoldDB" id="A0A6J0LQ36"/>